<name>A0A4C1UY30_EUMVA</name>
<accession>A0A4C1UY30</accession>
<gene>
    <name evidence="5" type="ORF">EVAR_17891_1</name>
</gene>
<proteinExistence type="predicted"/>
<keyword evidence="3" id="KW-0862">Zinc</keyword>
<evidence type="ECO:0000256" key="1">
    <source>
        <dbReference type="ARBA" id="ARBA00022723"/>
    </source>
</evidence>
<keyword evidence="1" id="KW-0479">Metal-binding</keyword>
<comment type="caution">
    <text evidence="5">The sequence shown here is derived from an EMBL/GenBank/DDBJ whole genome shotgun (WGS) entry which is preliminary data.</text>
</comment>
<dbReference type="Proteomes" id="UP000299102">
    <property type="component" value="Unassembled WGS sequence"/>
</dbReference>
<keyword evidence="2" id="KW-0863">Zinc-finger</keyword>
<organism evidence="5 6">
    <name type="scientific">Eumeta variegata</name>
    <name type="common">Bagworm moth</name>
    <name type="synonym">Eumeta japonica</name>
    <dbReference type="NCBI Taxonomy" id="151549"/>
    <lineage>
        <taxon>Eukaryota</taxon>
        <taxon>Metazoa</taxon>
        <taxon>Ecdysozoa</taxon>
        <taxon>Arthropoda</taxon>
        <taxon>Hexapoda</taxon>
        <taxon>Insecta</taxon>
        <taxon>Pterygota</taxon>
        <taxon>Neoptera</taxon>
        <taxon>Endopterygota</taxon>
        <taxon>Lepidoptera</taxon>
        <taxon>Glossata</taxon>
        <taxon>Ditrysia</taxon>
        <taxon>Tineoidea</taxon>
        <taxon>Psychidae</taxon>
        <taxon>Oiketicinae</taxon>
        <taxon>Eumeta</taxon>
    </lineage>
</organism>
<dbReference type="Pfam" id="PF04500">
    <property type="entry name" value="FLYWCH"/>
    <property type="match status" value="1"/>
</dbReference>
<evidence type="ECO:0000313" key="5">
    <source>
        <dbReference type="EMBL" id="GBP31403.1"/>
    </source>
</evidence>
<dbReference type="AlphaFoldDB" id="A0A4C1UY30"/>
<dbReference type="GO" id="GO:0008270">
    <property type="term" value="F:zinc ion binding"/>
    <property type="evidence" value="ECO:0007669"/>
    <property type="project" value="UniProtKB-KW"/>
</dbReference>
<dbReference type="OrthoDB" id="6159439at2759"/>
<protein>
    <recommendedName>
        <fullName evidence="4">FLYWCH-type domain-containing protein</fullName>
    </recommendedName>
</protein>
<evidence type="ECO:0000259" key="4">
    <source>
        <dbReference type="Pfam" id="PF04500"/>
    </source>
</evidence>
<reference evidence="5 6" key="1">
    <citation type="journal article" date="2019" name="Commun. Biol.">
        <title>The bagworm genome reveals a unique fibroin gene that provides high tensile strength.</title>
        <authorList>
            <person name="Kono N."/>
            <person name="Nakamura H."/>
            <person name="Ohtoshi R."/>
            <person name="Tomita M."/>
            <person name="Numata K."/>
            <person name="Arakawa K."/>
        </authorList>
    </citation>
    <scope>NUCLEOTIDE SEQUENCE [LARGE SCALE GENOMIC DNA]</scope>
</reference>
<feature type="domain" description="FLYWCH-type" evidence="4">
    <location>
        <begin position="21"/>
        <end position="82"/>
    </location>
</feature>
<dbReference type="Gene3D" id="2.20.25.240">
    <property type="match status" value="1"/>
</dbReference>
<dbReference type="EMBL" id="BGZK01000246">
    <property type="protein sequence ID" value="GBP31403.1"/>
    <property type="molecule type" value="Genomic_DNA"/>
</dbReference>
<sequence>MTIVKDRRFWKKKKEAKQVVFVESKRGGKLLCMGRHKYRVQSKSGGGKRTRWVCSSHPLLRCKSVVHTYENTIIRIKNDHSH</sequence>
<evidence type="ECO:0000256" key="3">
    <source>
        <dbReference type="ARBA" id="ARBA00022833"/>
    </source>
</evidence>
<dbReference type="InterPro" id="IPR007588">
    <property type="entry name" value="Znf_FLYWCH"/>
</dbReference>
<evidence type="ECO:0000256" key="2">
    <source>
        <dbReference type="ARBA" id="ARBA00022771"/>
    </source>
</evidence>
<keyword evidence="6" id="KW-1185">Reference proteome</keyword>
<evidence type="ECO:0000313" key="6">
    <source>
        <dbReference type="Proteomes" id="UP000299102"/>
    </source>
</evidence>